<dbReference type="KEGG" id="tva:4749454"/>
<dbReference type="PANTHER" id="PTHR48028">
    <property type="entry name" value="GLYCINE-RICH RNA-BINDING PROTEIN RZ1A"/>
    <property type="match status" value="1"/>
</dbReference>
<dbReference type="Gene3D" id="3.30.70.330">
    <property type="match status" value="1"/>
</dbReference>
<dbReference type="PROSITE" id="PS50102">
    <property type="entry name" value="RRM"/>
    <property type="match status" value="1"/>
</dbReference>
<keyword evidence="5" id="KW-0539">Nucleus</keyword>
<reference evidence="9" key="2">
    <citation type="journal article" date="2007" name="Science">
        <title>Draft genome sequence of the sexually transmitted pathogen Trichomonas vaginalis.</title>
        <authorList>
            <person name="Carlton J.M."/>
            <person name="Hirt R.P."/>
            <person name="Silva J.C."/>
            <person name="Delcher A.L."/>
            <person name="Schatz M."/>
            <person name="Zhao Q."/>
            <person name="Wortman J.R."/>
            <person name="Bidwell S.L."/>
            <person name="Alsmark U.C.M."/>
            <person name="Besteiro S."/>
            <person name="Sicheritz-Ponten T."/>
            <person name="Noel C.J."/>
            <person name="Dacks J.B."/>
            <person name="Foster P.G."/>
            <person name="Simillion C."/>
            <person name="Van de Peer Y."/>
            <person name="Miranda-Saavedra D."/>
            <person name="Barton G.J."/>
            <person name="Westrop G.D."/>
            <person name="Mueller S."/>
            <person name="Dessi D."/>
            <person name="Fiori P.L."/>
            <person name="Ren Q."/>
            <person name="Paulsen I."/>
            <person name="Zhang H."/>
            <person name="Bastida-Corcuera F.D."/>
            <person name="Simoes-Barbosa A."/>
            <person name="Brown M.T."/>
            <person name="Hayes R.D."/>
            <person name="Mukherjee M."/>
            <person name="Okumura C.Y."/>
            <person name="Schneider R."/>
            <person name="Smith A.J."/>
            <person name="Vanacova S."/>
            <person name="Villalvazo M."/>
            <person name="Haas B.J."/>
            <person name="Pertea M."/>
            <person name="Feldblyum T.V."/>
            <person name="Utterback T.R."/>
            <person name="Shu C.L."/>
            <person name="Osoegawa K."/>
            <person name="de Jong P.J."/>
            <person name="Hrdy I."/>
            <person name="Horvathova L."/>
            <person name="Zubacova Z."/>
            <person name="Dolezal P."/>
            <person name="Malik S.B."/>
            <person name="Logsdon J.M. Jr."/>
            <person name="Henze K."/>
            <person name="Gupta A."/>
            <person name="Wang C.C."/>
            <person name="Dunne R.L."/>
            <person name="Upcroft J.A."/>
            <person name="Upcroft P."/>
            <person name="White O."/>
            <person name="Salzberg S.L."/>
            <person name="Tang P."/>
            <person name="Chiu C.-H."/>
            <person name="Lee Y.-S."/>
            <person name="Embley T.M."/>
            <person name="Coombs G.H."/>
            <person name="Mottram J.C."/>
            <person name="Tachezy J."/>
            <person name="Fraser-Liggett C.M."/>
            <person name="Johnson P.J."/>
        </authorList>
    </citation>
    <scope>NUCLEOTIDE SEQUENCE [LARGE SCALE GENOMIC DNA]</scope>
    <source>
        <strain evidence="9">G3</strain>
    </source>
</reference>
<dbReference type="AlphaFoldDB" id="A2FTL8"/>
<dbReference type="GO" id="GO:0006397">
    <property type="term" value="P:mRNA processing"/>
    <property type="evidence" value="ECO:0007669"/>
    <property type="project" value="UniProtKB-KW"/>
</dbReference>
<dbReference type="STRING" id="5722.A2FTL8"/>
<dbReference type="InterPro" id="IPR012677">
    <property type="entry name" value="Nucleotide-bd_a/b_plait_sf"/>
</dbReference>
<dbReference type="FunFam" id="3.30.70.330:FF:001591">
    <property type="match status" value="1"/>
</dbReference>
<dbReference type="SMR" id="A2FTL8"/>
<feature type="domain" description="RRM" evidence="8">
    <location>
        <begin position="11"/>
        <end position="88"/>
    </location>
</feature>
<name>A2FTL8_TRIV3</name>
<proteinExistence type="predicted"/>
<comment type="subcellular location">
    <subcellularLocation>
        <location evidence="1">Nucleus</location>
    </subcellularLocation>
</comment>
<feature type="region of interest" description="Disordered" evidence="7">
    <location>
        <begin position="85"/>
        <end position="112"/>
    </location>
</feature>
<dbReference type="GO" id="GO:0005634">
    <property type="term" value="C:nucleus"/>
    <property type="evidence" value="ECO:0007669"/>
    <property type="project" value="UniProtKB-SubCell"/>
</dbReference>
<feature type="compositionally biased region" description="Low complexity" evidence="7">
    <location>
        <begin position="95"/>
        <end position="104"/>
    </location>
</feature>
<keyword evidence="3 6" id="KW-0694">RNA-binding</keyword>
<evidence type="ECO:0000256" key="3">
    <source>
        <dbReference type="ARBA" id="ARBA00022884"/>
    </source>
</evidence>
<dbReference type="PANTHER" id="PTHR48028:SF4">
    <property type="entry name" value="SC35-LIKE SPLICING FACTOR"/>
    <property type="match status" value="1"/>
</dbReference>
<keyword evidence="10" id="KW-1185">Reference proteome</keyword>
<gene>
    <name evidence="9" type="ORF">TVAG_147530</name>
</gene>
<dbReference type="SUPFAM" id="SSF54928">
    <property type="entry name" value="RNA-binding domain, RBD"/>
    <property type="match status" value="1"/>
</dbReference>
<evidence type="ECO:0000256" key="7">
    <source>
        <dbReference type="SAM" id="MobiDB-lite"/>
    </source>
</evidence>
<dbReference type="InterPro" id="IPR000504">
    <property type="entry name" value="RRM_dom"/>
</dbReference>
<evidence type="ECO:0000313" key="9">
    <source>
        <dbReference type="EMBL" id="EAX91752.1"/>
    </source>
</evidence>
<dbReference type="InterPro" id="IPR035979">
    <property type="entry name" value="RBD_domain_sf"/>
</dbReference>
<dbReference type="OrthoDB" id="439808at2759"/>
<evidence type="ECO:0000256" key="1">
    <source>
        <dbReference type="ARBA" id="ARBA00004123"/>
    </source>
</evidence>
<sequence>MDPQQPGQGSTKISVFGLSYKTNVNDIYKAFSKFGTLVECKLILNENNESRGFAFLSYKTQKEAQYAIDCTNGKRFDGGMLKIQWSRPKDQVQPSTSNSSTTHSNTKERKVNFQSFQKQIEQELTTTYKPHRYEKNMNSKV</sequence>
<evidence type="ECO:0000256" key="6">
    <source>
        <dbReference type="PROSITE-ProRule" id="PRU00176"/>
    </source>
</evidence>
<dbReference type="GO" id="GO:0003723">
    <property type="term" value="F:RNA binding"/>
    <property type="evidence" value="ECO:0007669"/>
    <property type="project" value="UniProtKB-UniRule"/>
</dbReference>
<dbReference type="GO" id="GO:0008380">
    <property type="term" value="P:RNA splicing"/>
    <property type="evidence" value="ECO:0007669"/>
    <property type="project" value="UniProtKB-KW"/>
</dbReference>
<dbReference type="InParanoid" id="A2FTL8"/>
<dbReference type="EMBL" id="DS114013">
    <property type="protein sequence ID" value="EAX91752.1"/>
    <property type="molecule type" value="Genomic_DNA"/>
</dbReference>
<protein>
    <recommendedName>
        <fullName evidence="8">RRM domain-containing protein</fullName>
    </recommendedName>
</protein>
<evidence type="ECO:0000313" key="10">
    <source>
        <dbReference type="Proteomes" id="UP000001542"/>
    </source>
</evidence>
<keyword evidence="2" id="KW-0507">mRNA processing</keyword>
<reference evidence="9" key="1">
    <citation type="submission" date="2006-10" db="EMBL/GenBank/DDBJ databases">
        <authorList>
            <person name="Amadeo P."/>
            <person name="Zhao Q."/>
            <person name="Wortman J."/>
            <person name="Fraser-Liggett C."/>
            <person name="Carlton J."/>
        </authorList>
    </citation>
    <scope>NUCLEOTIDE SEQUENCE</scope>
    <source>
        <strain evidence="9">G3</strain>
    </source>
</reference>
<dbReference type="Pfam" id="PF00076">
    <property type="entry name" value="RRM_1"/>
    <property type="match status" value="1"/>
</dbReference>
<dbReference type="Proteomes" id="UP000001542">
    <property type="component" value="Unassembled WGS sequence"/>
</dbReference>
<dbReference type="VEuPathDB" id="TrichDB:TVAG_147530"/>
<evidence type="ECO:0000259" key="8">
    <source>
        <dbReference type="PROSITE" id="PS50102"/>
    </source>
</evidence>
<dbReference type="VEuPathDB" id="TrichDB:TVAGG3_0203980"/>
<accession>A2FTL8</accession>
<organism evidence="9 10">
    <name type="scientific">Trichomonas vaginalis (strain ATCC PRA-98 / G3)</name>
    <dbReference type="NCBI Taxonomy" id="412133"/>
    <lineage>
        <taxon>Eukaryota</taxon>
        <taxon>Metamonada</taxon>
        <taxon>Parabasalia</taxon>
        <taxon>Trichomonadida</taxon>
        <taxon>Trichomonadidae</taxon>
        <taxon>Trichomonas</taxon>
    </lineage>
</organism>
<dbReference type="RefSeq" id="XP_001304682.1">
    <property type="nucleotide sequence ID" value="XM_001304681.1"/>
</dbReference>
<evidence type="ECO:0000256" key="5">
    <source>
        <dbReference type="ARBA" id="ARBA00023242"/>
    </source>
</evidence>
<dbReference type="InterPro" id="IPR051106">
    <property type="entry name" value="RNA-bind/splicing_reg"/>
</dbReference>
<keyword evidence="4" id="KW-0508">mRNA splicing</keyword>
<evidence type="ECO:0000256" key="4">
    <source>
        <dbReference type="ARBA" id="ARBA00023187"/>
    </source>
</evidence>
<dbReference type="eggNOG" id="KOG0122">
    <property type="taxonomic scope" value="Eukaryota"/>
</dbReference>
<evidence type="ECO:0000256" key="2">
    <source>
        <dbReference type="ARBA" id="ARBA00022664"/>
    </source>
</evidence>
<dbReference type="SMART" id="SM00360">
    <property type="entry name" value="RRM"/>
    <property type="match status" value="1"/>
</dbReference>